<evidence type="ECO:0000256" key="5">
    <source>
        <dbReference type="ARBA" id="ARBA00038359"/>
    </source>
</evidence>
<feature type="transmembrane region" description="Helical" evidence="6">
    <location>
        <begin position="82"/>
        <end position="107"/>
    </location>
</feature>
<evidence type="ECO:0000256" key="3">
    <source>
        <dbReference type="ARBA" id="ARBA00022989"/>
    </source>
</evidence>
<evidence type="ECO:0000256" key="2">
    <source>
        <dbReference type="ARBA" id="ARBA00022692"/>
    </source>
</evidence>
<organism evidence="8 9">
    <name type="scientific">Myriangium duriaei CBS 260.36</name>
    <dbReference type="NCBI Taxonomy" id="1168546"/>
    <lineage>
        <taxon>Eukaryota</taxon>
        <taxon>Fungi</taxon>
        <taxon>Dikarya</taxon>
        <taxon>Ascomycota</taxon>
        <taxon>Pezizomycotina</taxon>
        <taxon>Dothideomycetes</taxon>
        <taxon>Dothideomycetidae</taxon>
        <taxon>Myriangiales</taxon>
        <taxon>Myriangiaceae</taxon>
        <taxon>Myriangium</taxon>
    </lineage>
</organism>
<comment type="caution">
    <text evidence="8">The sequence shown here is derived from an EMBL/GenBank/DDBJ whole genome shotgun (WGS) entry which is preliminary data.</text>
</comment>
<evidence type="ECO:0000313" key="8">
    <source>
        <dbReference type="EMBL" id="KAF2157323.1"/>
    </source>
</evidence>
<comment type="similarity">
    <text evidence="5">Belongs to the SAT4 family.</text>
</comment>
<dbReference type="AlphaFoldDB" id="A0A9P4JE38"/>
<accession>A0A9P4JE38</accession>
<feature type="transmembrane region" description="Helical" evidence="6">
    <location>
        <begin position="201"/>
        <end position="221"/>
    </location>
</feature>
<dbReference type="PANTHER" id="PTHR33048:SF96">
    <property type="entry name" value="INTEGRAL MEMBRANE PROTEIN"/>
    <property type="match status" value="1"/>
</dbReference>
<evidence type="ECO:0000256" key="6">
    <source>
        <dbReference type="SAM" id="Phobius"/>
    </source>
</evidence>
<protein>
    <recommendedName>
        <fullName evidence="7">Rhodopsin domain-containing protein</fullName>
    </recommendedName>
</protein>
<dbReference type="OrthoDB" id="3897607at2759"/>
<feature type="transmembrane region" description="Helical" evidence="6">
    <location>
        <begin position="119"/>
        <end position="140"/>
    </location>
</feature>
<reference evidence="8" key="1">
    <citation type="journal article" date="2020" name="Stud. Mycol.">
        <title>101 Dothideomycetes genomes: a test case for predicting lifestyles and emergence of pathogens.</title>
        <authorList>
            <person name="Haridas S."/>
            <person name="Albert R."/>
            <person name="Binder M."/>
            <person name="Bloem J."/>
            <person name="Labutti K."/>
            <person name="Salamov A."/>
            <person name="Andreopoulos B."/>
            <person name="Baker S."/>
            <person name="Barry K."/>
            <person name="Bills G."/>
            <person name="Bluhm B."/>
            <person name="Cannon C."/>
            <person name="Castanera R."/>
            <person name="Culley D."/>
            <person name="Daum C."/>
            <person name="Ezra D."/>
            <person name="Gonzalez J."/>
            <person name="Henrissat B."/>
            <person name="Kuo A."/>
            <person name="Liang C."/>
            <person name="Lipzen A."/>
            <person name="Lutzoni F."/>
            <person name="Magnuson J."/>
            <person name="Mondo S."/>
            <person name="Nolan M."/>
            <person name="Ohm R."/>
            <person name="Pangilinan J."/>
            <person name="Park H.-J."/>
            <person name="Ramirez L."/>
            <person name="Alfaro M."/>
            <person name="Sun H."/>
            <person name="Tritt A."/>
            <person name="Yoshinaga Y."/>
            <person name="Zwiers L.-H."/>
            <person name="Turgeon B."/>
            <person name="Goodwin S."/>
            <person name="Spatafora J."/>
            <person name="Crous P."/>
            <person name="Grigoriev I."/>
        </authorList>
    </citation>
    <scope>NUCLEOTIDE SEQUENCE</scope>
    <source>
        <strain evidence="8">CBS 260.36</strain>
    </source>
</reference>
<keyword evidence="2 6" id="KW-0812">Transmembrane</keyword>
<feature type="transmembrane region" description="Helical" evidence="6">
    <location>
        <begin position="41"/>
        <end position="62"/>
    </location>
</feature>
<feature type="domain" description="Rhodopsin" evidence="7">
    <location>
        <begin position="25"/>
        <end position="266"/>
    </location>
</feature>
<keyword evidence="3 6" id="KW-1133">Transmembrane helix</keyword>
<sequence>MIRRQLDLFLCSIIIAVISTIVVGLRCATRFAIGGFGLDDWFMFVAQLLLIICASLAAVGATQGIGVRDVDLTSKEDTEARFLIFLFQVFYAIDLIFIKCSICFAIYRITTSKAVRAVLFFLVTVSTATGFAILGVLFSVCKPIAEIWLFAPGGYCVSTIAQNIKAVIVFGTISAIVTDFGCAVVPYVVLWNLQMPRKTKMILACMLGLSFIACAATIVRVQYIPRYTAAIDFEYGFTEPYIWTMVEIGIGTTIGSIPALKPILKKTGLLGTSLKSRPPTRGENHVLGSIHMQSHIVHSFSHVRAKGDSDEYELLNSGNEVHRSKSQITSRVTGGV</sequence>
<evidence type="ECO:0000256" key="1">
    <source>
        <dbReference type="ARBA" id="ARBA00004141"/>
    </source>
</evidence>
<dbReference type="Proteomes" id="UP000799439">
    <property type="component" value="Unassembled WGS sequence"/>
</dbReference>
<keyword evidence="4 6" id="KW-0472">Membrane</keyword>
<comment type="subcellular location">
    <subcellularLocation>
        <location evidence="1">Membrane</location>
        <topology evidence="1">Multi-pass membrane protein</topology>
    </subcellularLocation>
</comment>
<name>A0A9P4JE38_9PEZI</name>
<proteinExistence type="inferred from homology"/>
<evidence type="ECO:0000256" key="4">
    <source>
        <dbReference type="ARBA" id="ARBA00023136"/>
    </source>
</evidence>
<feature type="transmembrane region" description="Helical" evidence="6">
    <location>
        <begin position="6"/>
        <end position="29"/>
    </location>
</feature>
<dbReference type="GO" id="GO:0016020">
    <property type="term" value="C:membrane"/>
    <property type="evidence" value="ECO:0007669"/>
    <property type="project" value="UniProtKB-SubCell"/>
</dbReference>
<evidence type="ECO:0000259" key="7">
    <source>
        <dbReference type="Pfam" id="PF20684"/>
    </source>
</evidence>
<gene>
    <name evidence="8" type="ORF">K461DRAFT_317435</name>
</gene>
<dbReference type="InterPro" id="IPR049326">
    <property type="entry name" value="Rhodopsin_dom_fungi"/>
</dbReference>
<dbReference type="InterPro" id="IPR052337">
    <property type="entry name" value="SAT4-like"/>
</dbReference>
<dbReference type="PANTHER" id="PTHR33048">
    <property type="entry name" value="PTH11-LIKE INTEGRAL MEMBRANE PROTEIN (AFU_ORTHOLOGUE AFUA_5G11245)"/>
    <property type="match status" value="1"/>
</dbReference>
<evidence type="ECO:0000313" key="9">
    <source>
        <dbReference type="Proteomes" id="UP000799439"/>
    </source>
</evidence>
<feature type="transmembrane region" description="Helical" evidence="6">
    <location>
        <begin position="167"/>
        <end position="189"/>
    </location>
</feature>
<dbReference type="EMBL" id="ML996081">
    <property type="protein sequence ID" value="KAF2157323.1"/>
    <property type="molecule type" value="Genomic_DNA"/>
</dbReference>
<dbReference type="Pfam" id="PF20684">
    <property type="entry name" value="Fung_rhodopsin"/>
    <property type="match status" value="1"/>
</dbReference>
<keyword evidence="9" id="KW-1185">Reference proteome</keyword>